<name>A0A6I8M6I3_9FUSO</name>
<dbReference type="InterPro" id="IPR001678">
    <property type="entry name" value="MeTrfase_RsmB-F_NOP2_dom"/>
</dbReference>
<dbReference type="Gene3D" id="3.40.50.150">
    <property type="entry name" value="Vaccinia Virus protein VP39"/>
    <property type="match status" value="1"/>
</dbReference>
<dbReference type="EMBL" id="CABWIB010000001">
    <property type="protein sequence ID" value="VWL85056.1"/>
    <property type="molecule type" value="Genomic_DNA"/>
</dbReference>
<dbReference type="CDD" id="cd02440">
    <property type="entry name" value="AdoMet_MTases"/>
    <property type="match status" value="1"/>
</dbReference>
<proteinExistence type="inferred from homology"/>
<evidence type="ECO:0000313" key="8">
    <source>
        <dbReference type="Proteomes" id="UP000419017"/>
    </source>
</evidence>
<keyword evidence="1 5" id="KW-0489">Methyltransferase</keyword>
<evidence type="ECO:0000259" key="6">
    <source>
        <dbReference type="PROSITE" id="PS51686"/>
    </source>
</evidence>
<dbReference type="SUPFAM" id="SSF53335">
    <property type="entry name" value="S-adenosyl-L-methionine-dependent methyltransferases"/>
    <property type="match status" value="1"/>
</dbReference>
<dbReference type="PROSITE" id="PS51686">
    <property type="entry name" value="SAM_MT_RSMB_NOP"/>
    <property type="match status" value="1"/>
</dbReference>
<evidence type="ECO:0000313" key="7">
    <source>
        <dbReference type="EMBL" id="VWL85056.1"/>
    </source>
</evidence>
<dbReference type="InterPro" id="IPR023267">
    <property type="entry name" value="RCMT"/>
</dbReference>
<dbReference type="PANTHER" id="PTHR22807:SF53">
    <property type="entry name" value="RIBOSOMAL RNA SMALL SUBUNIT METHYLTRANSFERASE B-RELATED"/>
    <property type="match status" value="1"/>
</dbReference>
<dbReference type="GO" id="GO:0001510">
    <property type="term" value="P:RNA methylation"/>
    <property type="evidence" value="ECO:0007669"/>
    <property type="project" value="InterPro"/>
</dbReference>
<dbReference type="InterPro" id="IPR049560">
    <property type="entry name" value="MeTrfase_RsmB-F_NOP2_cat"/>
</dbReference>
<feature type="domain" description="SAM-dependent MTase RsmB/NOP-type" evidence="6">
    <location>
        <begin position="145"/>
        <end position="429"/>
    </location>
</feature>
<keyword evidence="2 5" id="KW-0808">Transferase</keyword>
<dbReference type="InterPro" id="IPR006027">
    <property type="entry name" value="NusB_RsmB_TIM44"/>
</dbReference>
<reference evidence="7 8" key="1">
    <citation type="submission" date="2019-10" db="EMBL/GenBank/DDBJ databases">
        <authorList>
            <person name="Blom J."/>
        </authorList>
    </citation>
    <scope>NUCLEOTIDE SEQUENCE [LARGE SCALE GENOMIC DNA]</scope>
    <source>
        <strain evidence="7 8">ES3154-GLU</strain>
    </source>
</reference>
<dbReference type="InterPro" id="IPR035926">
    <property type="entry name" value="NusB-like_sf"/>
</dbReference>
<feature type="binding site" evidence="5">
    <location>
        <position position="296"/>
    </location>
    <ligand>
        <name>S-adenosyl-L-methionine</name>
        <dbReference type="ChEBI" id="CHEBI:59789"/>
    </ligand>
</feature>
<accession>A0A6I8M6I3</accession>
<keyword evidence="4 5" id="KW-0694">RNA-binding</keyword>
<feature type="binding site" evidence="5">
    <location>
        <begin position="246"/>
        <end position="252"/>
    </location>
    <ligand>
        <name>S-adenosyl-L-methionine</name>
        <dbReference type="ChEBI" id="CHEBI:59789"/>
    </ligand>
</feature>
<dbReference type="GO" id="GO:0008173">
    <property type="term" value="F:RNA methyltransferase activity"/>
    <property type="evidence" value="ECO:0007669"/>
    <property type="project" value="InterPro"/>
</dbReference>
<dbReference type="PRINTS" id="PR02008">
    <property type="entry name" value="RCMTFAMILY"/>
</dbReference>
<evidence type="ECO:0000256" key="1">
    <source>
        <dbReference type="ARBA" id="ARBA00022603"/>
    </source>
</evidence>
<dbReference type="Pfam" id="PF01029">
    <property type="entry name" value="NusB"/>
    <property type="match status" value="1"/>
</dbReference>
<dbReference type="GO" id="GO:0006355">
    <property type="term" value="P:regulation of DNA-templated transcription"/>
    <property type="evidence" value="ECO:0007669"/>
    <property type="project" value="InterPro"/>
</dbReference>
<dbReference type="Proteomes" id="UP000419017">
    <property type="component" value="Unassembled WGS sequence"/>
</dbReference>
<dbReference type="RefSeq" id="WP_231679244.1">
    <property type="nucleotide sequence ID" value="NZ_CABWIB010000001.1"/>
</dbReference>
<keyword evidence="8" id="KW-1185">Reference proteome</keyword>
<comment type="similarity">
    <text evidence="5">Belongs to the class I-like SAM-binding methyltransferase superfamily. RsmB/NOP family.</text>
</comment>
<protein>
    <submittedName>
        <fullName evidence="7">Fmu (Sun) domain-containing protein</fullName>
    </submittedName>
</protein>
<dbReference type="PANTHER" id="PTHR22807">
    <property type="entry name" value="NOP2 YEAST -RELATED NOL1/NOP2/FMU SUN DOMAIN-CONTAINING"/>
    <property type="match status" value="1"/>
</dbReference>
<dbReference type="Pfam" id="PF01189">
    <property type="entry name" value="Methyltr_RsmB-F"/>
    <property type="match status" value="1"/>
</dbReference>
<dbReference type="InterPro" id="IPR029063">
    <property type="entry name" value="SAM-dependent_MTases_sf"/>
</dbReference>
<dbReference type="Gene3D" id="1.10.940.10">
    <property type="entry name" value="NusB-like"/>
    <property type="match status" value="1"/>
</dbReference>
<dbReference type="NCBIfam" id="NF011494">
    <property type="entry name" value="PRK14902.1"/>
    <property type="match status" value="1"/>
</dbReference>
<gene>
    <name evidence="7" type="ORF">OMES3154_00332</name>
</gene>
<evidence type="ECO:0000256" key="4">
    <source>
        <dbReference type="ARBA" id="ARBA00022884"/>
    </source>
</evidence>
<dbReference type="GO" id="GO:0003723">
    <property type="term" value="F:RNA binding"/>
    <property type="evidence" value="ECO:0007669"/>
    <property type="project" value="UniProtKB-UniRule"/>
</dbReference>
<dbReference type="AlphaFoldDB" id="A0A6I8M6I3"/>
<evidence type="ECO:0000256" key="2">
    <source>
        <dbReference type="ARBA" id="ARBA00022679"/>
    </source>
</evidence>
<feature type="binding site" evidence="5">
    <location>
        <position position="269"/>
    </location>
    <ligand>
        <name>S-adenosyl-L-methionine</name>
        <dbReference type="ChEBI" id="CHEBI:59789"/>
    </ligand>
</feature>
<feature type="binding site" evidence="5">
    <location>
        <position position="314"/>
    </location>
    <ligand>
        <name>S-adenosyl-L-methionine</name>
        <dbReference type="ChEBI" id="CHEBI:59789"/>
    </ligand>
</feature>
<dbReference type="SUPFAM" id="SSF48013">
    <property type="entry name" value="NusB-like"/>
    <property type="match status" value="1"/>
</dbReference>
<keyword evidence="3 5" id="KW-0949">S-adenosyl-L-methionine</keyword>
<evidence type="ECO:0000256" key="3">
    <source>
        <dbReference type="ARBA" id="ARBA00022691"/>
    </source>
</evidence>
<organism evidence="7 8">
    <name type="scientific">Oceanivirga miroungae</name>
    <dbReference type="NCBI Taxonomy" id="1130046"/>
    <lineage>
        <taxon>Bacteria</taxon>
        <taxon>Fusobacteriati</taxon>
        <taxon>Fusobacteriota</taxon>
        <taxon>Fusobacteriia</taxon>
        <taxon>Fusobacteriales</taxon>
        <taxon>Leptotrichiaceae</taxon>
        <taxon>Oceanivirga</taxon>
    </lineage>
</organism>
<evidence type="ECO:0000256" key="5">
    <source>
        <dbReference type="PROSITE-ProRule" id="PRU01023"/>
    </source>
</evidence>
<sequence length="429" mass="50254">MIKEDLANILDNIIEQKKFSNIEMNYLFTLRNYSLKERAFIKNILNLTIKNLIYIDYIIDSITKKISKRKTRQILRMSICQMYFTEADIKGVIYEANEVAKKINVEQGKFVNAVLRKVVSKKELIDKKIEEDNLEYIKLSYPKWIYEKFLIDFENGYDMLKSLKDRSYLSIRVNKKSISIENFLKKVEKLDTNILFRVDDVFYFDNYNVLESNEFNENDLIIQDASSYLVAKNMKLKNTDVVLDACSAPGGKSLAILNMYDIEKLIACDIYEHKIDKLNELKEKYKLDNMLVLNKDATNPNNFMKEYFDSILLDVPCSGFGVLKRKPEKIYNITNNNIKTLKKLQKNIFDANILFLKKGGSLIYSTCTLTKNENTNNAKYFLEKYKDLKVEKLDIPENVKCVFDEFGGVYIDPSNGFLDGFYMIKFKKE</sequence>
<feature type="active site" description="Nucleophile" evidence="5">
    <location>
        <position position="367"/>
    </location>
</feature>